<dbReference type="EMBL" id="QGGQ01000004">
    <property type="protein sequence ID" value="PWK23542.1"/>
    <property type="molecule type" value="Genomic_DNA"/>
</dbReference>
<evidence type="ECO:0000313" key="4">
    <source>
        <dbReference type="Proteomes" id="UP000651837"/>
    </source>
</evidence>
<dbReference type="RefSeq" id="WP_170117827.1">
    <property type="nucleotide sequence ID" value="NZ_CAJQNU010000019.1"/>
</dbReference>
<comment type="caution">
    <text evidence="2">The sequence shown here is derived from an EMBL/GenBank/DDBJ whole genome shotgun (WGS) entry which is preliminary data.</text>
</comment>
<protein>
    <recommendedName>
        <fullName evidence="5">Peptidoglycan-binding protein LysM</fullName>
    </recommendedName>
</protein>
<dbReference type="AlphaFoldDB" id="A0A316E1X2"/>
<evidence type="ECO:0000313" key="3">
    <source>
        <dbReference type="Proteomes" id="UP000245667"/>
    </source>
</evidence>
<accession>A0A316E1X2</accession>
<dbReference type="Proteomes" id="UP000651837">
    <property type="component" value="Unassembled WGS sequence"/>
</dbReference>
<dbReference type="Gene3D" id="1.10.530.10">
    <property type="match status" value="1"/>
</dbReference>
<dbReference type="InterPro" id="IPR023346">
    <property type="entry name" value="Lysozyme-like_dom_sf"/>
</dbReference>
<name>A0A316E1X2_9FLAO</name>
<evidence type="ECO:0000313" key="2">
    <source>
        <dbReference type="EMBL" id="PWK23542.1"/>
    </source>
</evidence>
<evidence type="ECO:0000313" key="1">
    <source>
        <dbReference type="EMBL" id="MBD1261216.1"/>
    </source>
</evidence>
<dbReference type="SUPFAM" id="SSF53955">
    <property type="entry name" value="Lysozyme-like"/>
    <property type="match status" value="1"/>
</dbReference>
<keyword evidence="4" id="KW-1185">Reference proteome</keyword>
<dbReference type="EMBL" id="JACWLN010000004">
    <property type="protein sequence ID" value="MBD1261216.1"/>
    <property type="molecule type" value="Genomic_DNA"/>
</dbReference>
<organism evidence="2 3">
    <name type="scientific">Maribacter polysiphoniae</name>
    <dbReference type="NCBI Taxonomy" id="429344"/>
    <lineage>
        <taxon>Bacteria</taxon>
        <taxon>Pseudomonadati</taxon>
        <taxon>Bacteroidota</taxon>
        <taxon>Flavobacteriia</taxon>
        <taxon>Flavobacteriales</taxon>
        <taxon>Flavobacteriaceae</taxon>
        <taxon>Maribacter</taxon>
    </lineage>
</organism>
<reference evidence="1 4" key="2">
    <citation type="submission" date="2020-07" db="EMBL/GenBank/DDBJ databases">
        <title>The draft genome sequence of Maribacter polysiphoniae KCTC 22021.</title>
        <authorList>
            <person name="Mu L."/>
        </authorList>
    </citation>
    <scope>NUCLEOTIDE SEQUENCE [LARGE SCALE GENOMIC DNA]</scope>
    <source>
        <strain evidence="1 4">KCTC 22021</strain>
    </source>
</reference>
<reference evidence="2 3" key="1">
    <citation type="submission" date="2018-05" db="EMBL/GenBank/DDBJ databases">
        <title>Genomic Encyclopedia of Archaeal and Bacterial Type Strains, Phase II (KMG-II): from individual species to whole genera.</title>
        <authorList>
            <person name="Goeker M."/>
        </authorList>
    </citation>
    <scope>NUCLEOTIDE SEQUENCE [LARGE SCALE GENOMIC DNA]</scope>
    <source>
        <strain evidence="2 3">DSM 23514</strain>
    </source>
</reference>
<evidence type="ECO:0008006" key="5">
    <source>
        <dbReference type="Google" id="ProtNLM"/>
    </source>
</evidence>
<gene>
    <name evidence="1" type="ORF">HZY62_11490</name>
    <name evidence="2" type="ORF">LX92_02108</name>
</gene>
<sequence length="209" mass="23495">MRRCIFFFSSLIMLLIFVSFSGLSSDTTVPRTLKVNEPTEVLFPKNETVLAPTLETPPFLGSTFHGFKEALAFKESSGNYFATNTLGYLGKYQFGINTLELMGVFNSSVFLNDPILQEKAFETNIARNKWIMRRDIKKFVGKRIKGVEITESGMLAAAHLAGPGNVMKYLRSYGKINFKDAYGSTIVNYLKKFSGYDISLVLPKRNPKV</sequence>
<dbReference type="Proteomes" id="UP000245667">
    <property type="component" value="Unassembled WGS sequence"/>
</dbReference>
<proteinExistence type="predicted"/>